<dbReference type="Proteomes" id="UP000223366">
    <property type="component" value="Unassembled WGS sequence"/>
</dbReference>
<dbReference type="AlphaFoldDB" id="A0A9X7BT87"/>
<dbReference type="EMBL" id="NVDU01000003">
    <property type="protein sequence ID" value="PFV35813.1"/>
    <property type="molecule type" value="Genomic_DNA"/>
</dbReference>
<protein>
    <recommendedName>
        <fullName evidence="3">Terminase</fullName>
    </recommendedName>
</protein>
<evidence type="ECO:0000313" key="2">
    <source>
        <dbReference type="Proteomes" id="UP000223366"/>
    </source>
</evidence>
<evidence type="ECO:0008006" key="3">
    <source>
        <dbReference type="Google" id="ProtNLM"/>
    </source>
</evidence>
<gene>
    <name evidence="1" type="ORF">COK99_01970</name>
</gene>
<reference evidence="1 2" key="1">
    <citation type="submission" date="2017-09" db="EMBL/GenBank/DDBJ databases">
        <title>Large-scale bioinformatics analysis of Bacillus genomes uncovers conserved roles of natural products in bacterial physiology.</title>
        <authorList>
            <consortium name="Agbiome Team Llc"/>
            <person name="Bleich R.M."/>
            <person name="Grubbs K.J."/>
            <person name="Santa Maria K.C."/>
            <person name="Allen S.E."/>
            <person name="Farag S."/>
            <person name="Shank E.A."/>
            <person name="Bowers A."/>
        </authorList>
    </citation>
    <scope>NUCLEOTIDE SEQUENCE [LARGE SCALE GENOMIC DNA]</scope>
    <source>
        <strain evidence="1 2">AFS060060</strain>
    </source>
</reference>
<name>A0A9X7BT87_BACTU</name>
<organism evidence="1 2">
    <name type="scientific">Bacillus thuringiensis</name>
    <dbReference type="NCBI Taxonomy" id="1428"/>
    <lineage>
        <taxon>Bacteria</taxon>
        <taxon>Bacillati</taxon>
        <taxon>Bacillota</taxon>
        <taxon>Bacilli</taxon>
        <taxon>Bacillales</taxon>
        <taxon>Bacillaceae</taxon>
        <taxon>Bacillus</taxon>
        <taxon>Bacillus cereus group</taxon>
    </lineage>
</organism>
<comment type="caution">
    <text evidence="1">The sequence shown here is derived from an EMBL/GenBank/DDBJ whole genome shotgun (WGS) entry which is preliminary data.</text>
</comment>
<sequence length="243" mass="28209">MELISQYRKLIANINKEQKILRLAGLIESWDAFQEDESWSVSVFAGRSSWKTYSIALKSLRSKHDCMIFVQGKGSANVLHRHMMEIKENNPDIDFVLSSEVRSTPYHMTLNNGREIRIIPLNANSIRRFQSIRGLRFANCDVMFDEFDDGVMLEEFLRWHEIRLSDAHQIICVGSITMREDTKGKEWFGKSQSQYAIDTPNVERILGSNEYSNSNQKELFPSLFVNEYIENAKETAYFKGFVS</sequence>
<evidence type="ECO:0000313" key="1">
    <source>
        <dbReference type="EMBL" id="PFV35813.1"/>
    </source>
</evidence>
<proteinExistence type="predicted"/>
<dbReference type="RefSeq" id="WP_098685640.1">
    <property type="nucleotide sequence ID" value="NZ_NVDU01000003.1"/>
</dbReference>
<accession>A0A9X7BT87</accession>